<dbReference type="EMBL" id="BSOT01000006">
    <property type="protein sequence ID" value="GLR71439.1"/>
    <property type="molecule type" value="Genomic_DNA"/>
</dbReference>
<feature type="domain" description="Lipid/polyisoprenoid-binding YceI-like" evidence="2">
    <location>
        <begin position="32"/>
        <end position="200"/>
    </location>
</feature>
<name>A0AA37SZU7_9ALTE</name>
<dbReference type="SMART" id="SM00867">
    <property type="entry name" value="YceI"/>
    <property type="match status" value="1"/>
</dbReference>
<dbReference type="InterPro" id="IPR036761">
    <property type="entry name" value="TTHA0802/YceI-like_sf"/>
</dbReference>
<keyword evidence="4" id="KW-1185">Reference proteome</keyword>
<dbReference type="SUPFAM" id="SSF101874">
    <property type="entry name" value="YceI-like"/>
    <property type="match status" value="1"/>
</dbReference>
<dbReference type="Gene3D" id="2.40.128.110">
    <property type="entry name" value="Lipid/polyisoprenoid-binding, YceI-like"/>
    <property type="match status" value="1"/>
</dbReference>
<accession>A0AA37SZU7</accession>
<evidence type="ECO:0000313" key="4">
    <source>
        <dbReference type="Proteomes" id="UP001156601"/>
    </source>
</evidence>
<dbReference type="InterPro" id="IPR007372">
    <property type="entry name" value="Lipid/polyisoprenoid-bd_YceI"/>
</dbReference>
<dbReference type="PANTHER" id="PTHR34406">
    <property type="entry name" value="PROTEIN YCEI"/>
    <property type="match status" value="1"/>
</dbReference>
<proteinExistence type="predicted"/>
<evidence type="ECO:0000256" key="1">
    <source>
        <dbReference type="SAM" id="SignalP"/>
    </source>
</evidence>
<dbReference type="PANTHER" id="PTHR34406:SF1">
    <property type="entry name" value="PROTEIN YCEI"/>
    <property type="match status" value="1"/>
</dbReference>
<organism evidence="3 4">
    <name type="scientific">Agaribacter marinus</name>
    <dbReference type="NCBI Taxonomy" id="1431249"/>
    <lineage>
        <taxon>Bacteria</taxon>
        <taxon>Pseudomonadati</taxon>
        <taxon>Pseudomonadota</taxon>
        <taxon>Gammaproteobacteria</taxon>
        <taxon>Alteromonadales</taxon>
        <taxon>Alteromonadaceae</taxon>
        <taxon>Agaribacter</taxon>
    </lineage>
</organism>
<gene>
    <name evidence="3" type="primary">yceI</name>
    <name evidence="3" type="ORF">GCM10007852_23470</name>
</gene>
<evidence type="ECO:0000259" key="2">
    <source>
        <dbReference type="SMART" id="SM00867"/>
    </source>
</evidence>
<dbReference type="RefSeq" id="WP_284217798.1">
    <property type="nucleotide sequence ID" value="NZ_BSOT01000006.1"/>
</dbReference>
<sequence>MKLTLYKQFTLASSIIISTLLTFCLAGQAHANYLLDENASSLYFLSTKNINITETHTFDSISGTLSASGHLQIDIDLSSVNTLIPIRNERMQNMLFNVSEHATATYTANVDKALLTHPVGTAKRVTVEGDLTISGISQKVSFEVLIVRLNNGNISATTLKPTVLNAAQFDLGTGIEALREIAKLAQISSTIPLTFSIEFTKQ</sequence>
<dbReference type="AlphaFoldDB" id="A0AA37SZU7"/>
<dbReference type="Proteomes" id="UP001156601">
    <property type="component" value="Unassembled WGS sequence"/>
</dbReference>
<dbReference type="PIRSF" id="PIRSF029811">
    <property type="entry name" value="UCP029811"/>
    <property type="match status" value="1"/>
</dbReference>
<dbReference type="Pfam" id="PF04264">
    <property type="entry name" value="YceI"/>
    <property type="match status" value="1"/>
</dbReference>
<reference evidence="3" key="2">
    <citation type="submission" date="2023-01" db="EMBL/GenBank/DDBJ databases">
        <title>Draft genome sequence of Agaribacter marinus strain NBRC 110023.</title>
        <authorList>
            <person name="Sun Q."/>
            <person name="Mori K."/>
        </authorList>
    </citation>
    <scope>NUCLEOTIDE SEQUENCE</scope>
    <source>
        <strain evidence="3">NBRC 110023</strain>
    </source>
</reference>
<reference evidence="3" key="1">
    <citation type="journal article" date="2014" name="Int. J. Syst. Evol. Microbiol.">
        <title>Complete genome sequence of Corynebacterium casei LMG S-19264T (=DSM 44701T), isolated from a smear-ripened cheese.</title>
        <authorList>
            <consortium name="US DOE Joint Genome Institute (JGI-PGF)"/>
            <person name="Walter F."/>
            <person name="Albersmeier A."/>
            <person name="Kalinowski J."/>
            <person name="Ruckert C."/>
        </authorList>
    </citation>
    <scope>NUCLEOTIDE SEQUENCE</scope>
    <source>
        <strain evidence="3">NBRC 110023</strain>
    </source>
</reference>
<protein>
    <recommendedName>
        <fullName evidence="2">Lipid/polyisoprenoid-binding YceI-like domain-containing protein</fullName>
    </recommendedName>
</protein>
<evidence type="ECO:0000313" key="3">
    <source>
        <dbReference type="EMBL" id="GLR71439.1"/>
    </source>
</evidence>
<comment type="caution">
    <text evidence="3">The sequence shown here is derived from an EMBL/GenBank/DDBJ whole genome shotgun (WGS) entry which is preliminary data.</text>
</comment>
<feature type="signal peptide" evidence="1">
    <location>
        <begin position="1"/>
        <end position="31"/>
    </location>
</feature>
<dbReference type="InterPro" id="IPR027016">
    <property type="entry name" value="UCP029811"/>
</dbReference>
<feature type="chain" id="PRO_5041287724" description="Lipid/polyisoprenoid-binding YceI-like domain-containing protein" evidence="1">
    <location>
        <begin position="32"/>
        <end position="202"/>
    </location>
</feature>
<keyword evidence="1" id="KW-0732">Signal</keyword>